<dbReference type="PANTHER" id="PTHR10277">
    <property type="entry name" value="HOMOCITRATE SYNTHASE-RELATED"/>
    <property type="match status" value="1"/>
</dbReference>
<name>A0ABS0WUH3_9FLAO</name>
<gene>
    <name evidence="7" type="ORF">JBL43_15390</name>
</gene>
<dbReference type="InterPro" id="IPR000891">
    <property type="entry name" value="PYR_CT"/>
</dbReference>
<reference evidence="7 8" key="1">
    <citation type="submission" date="2020-12" db="EMBL/GenBank/DDBJ databases">
        <title>Aureibaculum luteum sp. nov. and Aureibaculum flavum sp. nov., novel members of the family Flavobacteriaceae isolated from Antarctic intertidal sediments.</title>
        <authorList>
            <person name="He X."/>
            <person name="Zhang X."/>
        </authorList>
    </citation>
    <scope>NUCLEOTIDE SEQUENCE [LARGE SCALE GENOMIC DNA]</scope>
    <source>
        <strain evidence="7 8">A20</strain>
    </source>
</reference>
<evidence type="ECO:0000259" key="6">
    <source>
        <dbReference type="PROSITE" id="PS50991"/>
    </source>
</evidence>
<dbReference type="InterPro" id="IPR013785">
    <property type="entry name" value="Aldolase_TIM"/>
</dbReference>
<dbReference type="EMBL" id="JAEHFJ010000008">
    <property type="protein sequence ID" value="MBJ2175635.1"/>
    <property type="molecule type" value="Genomic_DNA"/>
</dbReference>
<dbReference type="Gene3D" id="1.10.238.260">
    <property type="match status" value="1"/>
</dbReference>
<protein>
    <submittedName>
        <fullName evidence="7">2-isopropylmalate synthase</fullName>
    </submittedName>
</protein>
<dbReference type="Pfam" id="PF22617">
    <property type="entry name" value="HCS_D2"/>
    <property type="match status" value="1"/>
</dbReference>
<sequence length="505" mass="56192">MTKRKIEIMDTTLRDGEQTSGVSFSSSEKLTIAQLLLEELRVDRIEVASTRVSEGEFNAVKSITEWAKEKGYLDKIEVLSFVDNGLSIEWMKNTGAKVQNLLTKGSLNHLKYQLKKTPEQHFSEIKKVIELAVAASIKTNVYLEDWSNGMRNSEAYVYEYLDFLETQPVERILLPDTLGVLSPEESFKYLSTIRAKYPKMHIDFHAHNDYDLGVANALEGVKAGVNGLHLTVNGMGERAGNAPLASVVAVINDFLPDVEIGVNEKALYTVSKLVETFSGFRIPVNKPVLGDNVFTQTAGIHADGDSKKNLYFNDLLPERFGRKRKYALGKTSGKANIQKNLQELGLQLNDEDVLKVTQRIIELGDKKEVVTKEDLPYIISDVLDSNVYEERITIESYVLTHAQGLKPSTTVSVKIDGVLIEEHCQGDGQFDAFMNALGKVYKSKGLTLPKLTDYAVRIPPGSSSDALCETVITWKTADKTFKTRGLDSDQTVSAIKATQKMLNII</sequence>
<dbReference type="Proteomes" id="UP000623301">
    <property type="component" value="Unassembled WGS sequence"/>
</dbReference>
<dbReference type="Pfam" id="PF00682">
    <property type="entry name" value="HMGL-like"/>
    <property type="match status" value="1"/>
</dbReference>
<dbReference type="InterPro" id="IPR054691">
    <property type="entry name" value="LeuA/HCS_post-cat"/>
</dbReference>
<dbReference type="SUPFAM" id="SSF110921">
    <property type="entry name" value="2-isopropylmalate synthase LeuA, allosteric (dimerisation) domain"/>
    <property type="match status" value="1"/>
</dbReference>
<comment type="caution">
    <text evidence="7">The sequence shown here is derived from an EMBL/GenBank/DDBJ whole genome shotgun (WGS) entry which is preliminary data.</text>
</comment>
<evidence type="ECO:0000256" key="2">
    <source>
        <dbReference type="ARBA" id="ARBA00022679"/>
    </source>
</evidence>
<dbReference type="PROSITE" id="PS00815">
    <property type="entry name" value="AIPM_HOMOCIT_SYNTH_1"/>
    <property type="match status" value="1"/>
</dbReference>
<dbReference type="SMART" id="SM00917">
    <property type="entry name" value="LeuA_dimer"/>
    <property type="match status" value="1"/>
</dbReference>
<accession>A0ABS0WUH3</accession>
<comment type="similarity">
    <text evidence="5">Belongs to the alpha-IPM synthase/homocitrate synthase family.</text>
</comment>
<dbReference type="SUPFAM" id="SSF51569">
    <property type="entry name" value="Aldolase"/>
    <property type="match status" value="1"/>
</dbReference>
<dbReference type="Pfam" id="PF08502">
    <property type="entry name" value="LeuA_dimer"/>
    <property type="match status" value="1"/>
</dbReference>
<dbReference type="PROSITE" id="PS50991">
    <property type="entry name" value="PYR_CT"/>
    <property type="match status" value="1"/>
</dbReference>
<dbReference type="InterPro" id="IPR002034">
    <property type="entry name" value="AIPM/Hcit_synth_CS"/>
</dbReference>
<evidence type="ECO:0000256" key="1">
    <source>
        <dbReference type="ARBA" id="ARBA00022605"/>
    </source>
</evidence>
<dbReference type="Gene3D" id="3.30.160.340">
    <property type="match status" value="1"/>
</dbReference>
<feature type="domain" description="Pyruvate carboxyltransferase" evidence="6">
    <location>
        <begin position="6"/>
        <end position="268"/>
    </location>
</feature>
<keyword evidence="2 5" id="KW-0808">Transferase</keyword>
<dbReference type="InterPro" id="IPR013709">
    <property type="entry name" value="2-isopropylmalate_synth_dimer"/>
</dbReference>
<dbReference type="Gene3D" id="3.20.20.70">
    <property type="entry name" value="Aldolase class I"/>
    <property type="match status" value="1"/>
</dbReference>
<evidence type="ECO:0000256" key="3">
    <source>
        <dbReference type="ARBA" id="ARBA00023211"/>
    </source>
</evidence>
<proteinExistence type="inferred from homology"/>
<dbReference type="InterPro" id="IPR050073">
    <property type="entry name" value="2-IPM_HCS-like"/>
</dbReference>
<evidence type="ECO:0000313" key="7">
    <source>
        <dbReference type="EMBL" id="MBJ2175635.1"/>
    </source>
</evidence>
<keyword evidence="4" id="KW-0100">Branched-chain amino acid biosynthesis</keyword>
<dbReference type="Gene3D" id="3.30.160.740">
    <property type="match status" value="1"/>
</dbReference>
<evidence type="ECO:0000256" key="5">
    <source>
        <dbReference type="RuleBase" id="RU003523"/>
    </source>
</evidence>
<keyword evidence="3" id="KW-0464">Manganese</keyword>
<evidence type="ECO:0000256" key="4">
    <source>
        <dbReference type="ARBA" id="ARBA00023304"/>
    </source>
</evidence>
<keyword evidence="8" id="KW-1185">Reference proteome</keyword>
<dbReference type="InterPro" id="IPR036230">
    <property type="entry name" value="LeuA_allosteric_dom_sf"/>
</dbReference>
<keyword evidence="1" id="KW-0028">Amino-acid biosynthesis</keyword>
<organism evidence="7 8">
    <name type="scientific">Aureibaculum flavum</name>
    <dbReference type="NCBI Taxonomy" id="2795986"/>
    <lineage>
        <taxon>Bacteria</taxon>
        <taxon>Pseudomonadati</taxon>
        <taxon>Bacteroidota</taxon>
        <taxon>Flavobacteriia</taxon>
        <taxon>Flavobacteriales</taxon>
        <taxon>Flavobacteriaceae</taxon>
        <taxon>Aureibaculum</taxon>
    </lineage>
</organism>
<evidence type="ECO:0000313" key="8">
    <source>
        <dbReference type="Proteomes" id="UP000623301"/>
    </source>
</evidence>
<dbReference type="PANTHER" id="PTHR10277:SF57">
    <property type="entry name" value="(R)-CITRAMALATE SYNTHASE CIMA"/>
    <property type="match status" value="1"/>
</dbReference>
<dbReference type="RefSeq" id="WP_198842293.1">
    <property type="nucleotide sequence ID" value="NZ_JAEHFJ010000008.1"/>
</dbReference>